<dbReference type="PANTHER" id="PTHR43265:SF1">
    <property type="entry name" value="ESTERASE ESTD"/>
    <property type="match status" value="1"/>
</dbReference>
<gene>
    <name evidence="2" type="ordered locus">pE33L466_0096</name>
</gene>
<dbReference type="InterPro" id="IPR022742">
    <property type="entry name" value="Hydrolase_4"/>
</dbReference>
<dbReference type="GO" id="GO:0052689">
    <property type="term" value="F:carboxylic ester hydrolase activity"/>
    <property type="evidence" value="ECO:0007669"/>
    <property type="project" value="TreeGrafter"/>
</dbReference>
<evidence type="ECO:0000313" key="3">
    <source>
        <dbReference type="Proteomes" id="UP000002612"/>
    </source>
</evidence>
<dbReference type="PANTHER" id="PTHR43265">
    <property type="entry name" value="ESTERASE ESTD"/>
    <property type="match status" value="1"/>
</dbReference>
<dbReference type="InterPro" id="IPR029058">
    <property type="entry name" value="AB_hydrolase_fold"/>
</dbReference>
<protein>
    <recommendedName>
        <fullName evidence="1">Serine aminopeptidase S33 domain-containing protein</fullName>
    </recommendedName>
</protein>
<dbReference type="SUPFAM" id="SSF53474">
    <property type="entry name" value="alpha/beta-Hydrolases"/>
    <property type="match status" value="1"/>
</dbReference>
<dbReference type="InterPro" id="IPR053145">
    <property type="entry name" value="AB_hydrolase_Est10"/>
</dbReference>
<dbReference type="KEGG" id="bcz:pE33L466_0096"/>
<dbReference type="EMBL" id="CP000040">
    <property type="protein sequence ID" value="AAY60261.1"/>
    <property type="molecule type" value="Genomic_DNA"/>
</dbReference>
<accession>Q4V1Z6</accession>
<sequence>MKGESMNMSTKKRIGNKLILISAICAIAIPSVSYAEEIISPENFASSSNLYEGQNTDILKSSLYPDTYKNPFNHQFISTLKETNKNIKKIDNTEDENPVIATTLSFIRYMDTEDYKSAIDLISRSLKKVISEEWLKSYWKGLPAQLQAGFFMGIGEVTQKDTNSVHTNVEIKLVFEQITVPLLIKLDPSGKIDDFQLSMPFSPVAERPSYSRPESFVDKEVVVGSGAFPLPGTFSVPKGKGPFPAVILVHADGAADQDETAYALKPFRDLAEGLASKGIAVLRYNKRTYEHGLKTELSPFYTVDKGTTDDALLVTHFLQNEPMIDKNQIYILGHSLGGMMIPKMIEKDQNQNIAGAIVMGGAARAFTESVLDQLEYRLSIGAMKPEEYKFYKSQFELLNDPNFSSQNPPKDFQLGSPVFWDSIRKINAAEMSKEQKTPLLILQGERDFQVQSKIEIPFWKEQLKERDNVEYRLYPKLNHFFTEGDGELSKPDEYYSPTNIPEYVINDIAAWVQGRSK</sequence>
<dbReference type="Proteomes" id="UP000002612">
    <property type="component" value="Plasmid pE33L466"/>
</dbReference>
<dbReference type="AlphaFoldDB" id="Q4V1Z6"/>
<dbReference type="Gene3D" id="3.10.450.590">
    <property type="match status" value="1"/>
</dbReference>
<proteinExistence type="predicted"/>
<organism evidence="2 3">
    <name type="scientific">Bacillus cereus (strain ZK / E33L)</name>
    <dbReference type="NCBI Taxonomy" id="288681"/>
    <lineage>
        <taxon>Bacteria</taxon>
        <taxon>Bacillati</taxon>
        <taxon>Bacillota</taxon>
        <taxon>Bacilli</taxon>
        <taxon>Bacillales</taxon>
        <taxon>Bacillaceae</taxon>
        <taxon>Bacillus</taxon>
        <taxon>Bacillus cereus group</taxon>
    </lineage>
</organism>
<dbReference type="ESTHER" id="bacce-BC3133">
    <property type="family name" value="Bacterial_EstLip_FamX"/>
</dbReference>
<keyword evidence="2" id="KW-0614">Plasmid</keyword>
<feature type="domain" description="Serine aminopeptidase S33" evidence="1">
    <location>
        <begin position="267"/>
        <end position="479"/>
    </location>
</feature>
<dbReference type="Pfam" id="PF12146">
    <property type="entry name" value="Hydrolase_4"/>
    <property type="match status" value="1"/>
</dbReference>
<evidence type="ECO:0000259" key="1">
    <source>
        <dbReference type="Pfam" id="PF12146"/>
    </source>
</evidence>
<evidence type="ECO:0000313" key="2">
    <source>
        <dbReference type="EMBL" id="AAY60261.1"/>
    </source>
</evidence>
<dbReference type="Gene3D" id="3.40.50.1820">
    <property type="entry name" value="alpha/beta hydrolase"/>
    <property type="match status" value="1"/>
</dbReference>
<name>Q4V1Z6_BACCZ</name>
<dbReference type="FunFam" id="3.40.50.1820:FF:000224">
    <property type="entry name" value="Alpha/beta hydrolase"/>
    <property type="match status" value="1"/>
</dbReference>
<geneLocation type="plasmid" evidence="2 3">
    <name>pE33L466</name>
</geneLocation>
<reference evidence="3" key="1">
    <citation type="journal article" date="2006" name="J. Bacteriol.">
        <title>Pathogenomic sequence analysis of Bacillus cereus and Bacillus thuringiensis isolates closely related to Bacillus anthracis.</title>
        <authorList>
            <person name="Han C.S."/>
            <person name="Xie G."/>
            <person name="Challacombe J.F."/>
            <person name="Altherr M.R."/>
            <person name="Bhotika S.S."/>
            <person name="Brown N."/>
            <person name="Bruce D."/>
            <person name="Campbell C.S."/>
            <person name="Campbell M.L."/>
            <person name="Chen J."/>
            <person name="Chertkov O."/>
            <person name="Cleland C."/>
            <person name="Dimitrijevic M."/>
            <person name="Doggett N.A."/>
            <person name="Fawcett J.J."/>
            <person name="Glavina T."/>
            <person name="Goodwin L.A."/>
            <person name="Green L.D."/>
            <person name="Hill K.K."/>
            <person name="Hitchcock P."/>
            <person name="Jackson P.J."/>
            <person name="Keim P."/>
            <person name="Kewalramani A.R."/>
            <person name="Longmire J."/>
            <person name="Lucas S."/>
            <person name="Malfatti S."/>
            <person name="McMurry K."/>
            <person name="Meincke L.J."/>
            <person name="Misra M."/>
            <person name="Moseman B.L."/>
            <person name="Mundt M."/>
            <person name="Munk A.C."/>
            <person name="Okinaka R.T."/>
            <person name="Parson-Quintana B."/>
            <person name="Reilly L.P."/>
            <person name="Richardson P."/>
            <person name="Robinson D.L."/>
            <person name="Rubin E."/>
            <person name="Saunders E."/>
            <person name="Tapia R."/>
            <person name="Tesmer J.G."/>
            <person name="Thayer N."/>
            <person name="Thompson L.S."/>
            <person name="Tice H."/>
            <person name="Ticknor L.O."/>
            <person name="Wills P.L."/>
            <person name="Brettin T.S."/>
            <person name="Gilna P."/>
        </authorList>
    </citation>
    <scope>NUCLEOTIDE SEQUENCE [LARGE SCALE GENOMIC DNA]</scope>
    <source>
        <strain evidence="3">ZK / E33L</strain>
        <plasmid evidence="3">pE33L466</plasmid>
    </source>
</reference>